<protein>
    <recommendedName>
        <fullName evidence="7">Sugar phosphate phosphatase</fullName>
        <ecNumber evidence="7">3.1.3.-</ecNumber>
    </recommendedName>
</protein>
<proteinExistence type="inferred from homology"/>
<evidence type="ECO:0000313" key="9">
    <source>
        <dbReference type="EMBL" id="KIY74156.1"/>
    </source>
</evidence>
<dbReference type="InterPro" id="IPR036075">
    <property type="entry name" value="ARMT-1-like_metal-bd_sf"/>
</dbReference>
<evidence type="ECO:0000256" key="2">
    <source>
        <dbReference type="ARBA" id="ARBA00009519"/>
    </source>
</evidence>
<accession>A0A0D7BWX1</accession>
<dbReference type="OrthoDB" id="541375at2759"/>
<dbReference type="GO" id="GO:0046872">
    <property type="term" value="F:metal ion binding"/>
    <property type="evidence" value="ECO:0007669"/>
    <property type="project" value="UniProtKB-UniRule"/>
</dbReference>
<dbReference type="GO" id="GO:0097023">
    <property type="term" value="F:fructose 6-phosphate aldolase activity"/>
    <property type="evidence" value="ECO:0007669"/>
    <property type="project" value="RHEA"/>
</dbReference>
<comment type="catalytic activity">
    <reaction evidence="6 7">
        <text>beta-D-fructose 6-phosphate = dihydroxyacetone + D-glyceraldehyde 3-phosphate</text>
        <dbReference type="Rhea" id="RHEA:28002"/>
        <dbReference type="ChEBI" id="CHEBI:16016"/>
        <dbReference type="ChEBI" id="CHEBI:57634"/>
        <dbReference type="ChEBI" id="CHEBI:59776"/>
    </reaction>
</comment>
<feature type="domain" description="Damage-control phosphatase ARMT1-like metal-binding" evidence="8">
    <location>
        <begin position="24"/>
        <end position="441"/>
    </location>
</feature>
<dbReference type="GO" id="GO:0103026">
    <property type="term" value="F:fructose-1-phosphatase activity"/>
    <property type="evidence" value="ECO:0007669"/>
    <property type="project" value="RHEA"/>
</dbReference>
<dbReference type="SUPFAM" id="SSF111321">
    <property type="entry name" value="AF1104-like"/>
    <property type="match status" value="1"/>
</dbReference>
<evidence type="ECO:0000256" key="6">
    <source>
        <dbReference type="ARBA" id="ARBA00048809"/>
    </source>
</evidence>
<keyword evidence="4 7" id="KW-0378">Hydrolase</keyword>
<dbReference type="InterPro" id="IPR039763">
    <property type="entry name" value="ARMT1"/>
</dbReference>
<comment type="cofactor">
    <cofactor evidence="7">
        <name>Mn(2+)</name>
        <dbReference type="ChEBI" id="CHEBI:29035"/>
    </cofactor>
    <cofactor evidence="7">
        <name>Ni(2+)</name>
        <dbReference type="ChEBI" id="CHEBI:49786"/>
    </cofactor>
</comment>
<dbReference type="EC" id="3.1.3.-" evidence="7"/>
<evidence type="ECO:0000256" key="4">
    <source>
        <dbReference type="ARBA" id="ARBA00022801"/>
    </source>
</evidence>
<reference evidence="9 10" key="1">
    <citation type="journal article" date="2015" name="Fungal Genet. Biol.">
        <title>Evolution of novel wood decay mechanisms in Agaricales revealed by the genome sequences of Fistulina hepatica and Cylindrobasidium torrendii.</title>
        <authorList>
            <person name="Floudas D."/>
            <person name="Held B.W."/>
            <person name="Riley R."/>
            <person name="Nagy L.G."/>
            <person name="Koehler G."/>
            <person name="Ransdell A.S."/>
            <person name="Younus H."/>
            <person name="Chow J."/>
            <person name="Chiniquy J."/>
            <person name="Lipzen A."/>
            <person name="Tritt A."/>
            <person name="Sun H."/>
            <person name="Haridas S."/>
            <person name="LaButti K."/>
            <person name="Ohm R.A."/>
            <person name="Kues U."/>
            <person name="Blanchette R.A."/>
            <person name="Grigoriev I.V."/>
            <person name="Minto R.E."/>
            <person name="Hibbett D.S."/>
        </authorList>
    </citation>
    <scope>NUCLEOTIDE SEQUENCE [LARGE SCALE GENOMIC DNA]</scope>
    <source>
        <strain evidence="9 10">FP15055 ss-10</strain>
    </source>
</reference>
<dbReference type="GO" id="GO:0006974">
    <property type="term" value="P:DNA damage response"/>
    <property type="evidence" value="ECO:0007669"/>
    <property type="project" value="TreeGrafter"/>
</dbReference>
<keyword evidence="3 7" id="KW-0479">Metal-binding</keyword>
<comment type="domain">
    <text evidence="7">Subfamily III proteins have a conserved RTxK motif about 40-50 residues from the C-terminus; the threonine may be replaced by serine or cysteine.</text>
</comment>
<comment type="similarity">
    <text evidence="2 7">Belongs to the damage-control phosphatase family. Sugar phosphate phosphatase III subfamily.</text>
</comment>
<evidence type="ECO:0000256" key="3">
    <source>
        <dbReference type="ARBA" id="ARBA00022723"/>
    </source>
</evidence>
<dbReference type="EMBL" id="KN880432">
    <property type="protein sequence ID" value="KIY74156.1"/>
    <property type="molecule type" value="Genomic_DNA"/>
</dbReference>
<dbReference type="PANTHER" id="PTHR12260">
    <property type="entry name" value="DAMAGE-CONTROL PHOSPHATASE ARMT1"/>
    <property type="match status" value="1"/>
</dbReference>
<organism evidence="9 10">
    <name type="scientific">Cylindrobasidium torrendii FP15055 ss-10</name>
    <dbReference type="NCBI Taxonomy" id="1314674"/>
    <lineage>
        <taxon>Eukaryota</taxon>
        <taxon>Fungi</taxon>
        <taxon>Dikarya</taxon>
        <taxon>Basidiomycota</taxon>
        <taxon>Agaricomycotina</taxon>
        <taxon>Agaricomycetes</taxon>
        <taxon>Agaricomycetidae</taxon>
        <taxon>Agaricales</taxon>
        <taxon>Marasmiineae</taxon>
        <taxon>Physalacriaceae</taxon>
        <taxon>Cylindrobasidium</taxon>
    </lineage>
</organism>
<dbReference type="AlphaFoldDB" id="A0A0D7BWX1"/>
<keyword evidence="5 7" id="KW-0464">Manganese</keyword>
<evidence type="ECO:0000313" key="10">
    <source>
        <dbReference type="Proteomes" id="UP000054007"/>
    </source>
</evidence>
<dbReference type="STRING" id="1314674.A0A0D7BWX1"/>
<evidence type="ECO:0000256" key="5">
    <source>
        <dbReference type="ARBA" id="ARBA00023211"/>
    </source>
</evidence>
<dbReference type="Gene3D" id="3.40.50.10880">
    <property type="entry name" value="Uncharacterised protein PF01937, DUF89, domain 3"/>
    <property type="match status" value="1"/>
</dbReference>
<dbReference type="Gene3D" id="1.20.930.60">
    <property type="match status" value="1"/>
</dbReference>
<comment type="function">
    <text evidence="7">Metal-dependent phosphatase that shows phosphatase activity against several substrates, including fructose-1-phosphate and fructose-6-phosphate. Its preference for fructose-1-phosphate, a strong glycating agent that causes DNA damage rather than a canonical yeast metabolite, suggests a damage-control function in hexose phosphate metabolism.</text>
</comment>
<evidence type="ECO:0000256" key="1">
    <source>
        <dbReference type="ARBA" id="ARBA00001326"/>
    </source>
</evidence>
<dbReference type="PANTHER" id="PTHR12260:SF6">
    <property type="entry name" value="DAMAGE-CONTROL PHOSPHATASE ARMT1"/>
    <property type="match status" value="1"/>
</dbReference>
<comment type="catalytic activity">
    <reaction evidence="1 7">
        <text>beta-D-fructose 1-phosphate + H2O = D-fructose + phosphate</text>
        <dbReference type="Rhea" id="RHEA:35603"/>
        <dbReference type="ChEBI" id="CHEBI:15377"/>
        <dbReference type="ChEBI" id="CHEBI:37721"/>
        <dbReference type="ChEBI" id="CHEBI:43474"/>
        <dbReference type="ChEBI" id="CHEBI:138881"/>
    </reaction>
</comment>
<evidence type="ECO:0000259" key="8">
    <source>
        <dbReference type="Pfam" id="PF01937"/>
    </source>
</evidence>
<dbReference type="InterPro" id="IPR002791">
    <property type="entry name" value="ARMT1-like_metal-bd"/>
</dbReference>
<gene>
    <name evidence="9" type="ORF">CYLTODRAFT_416413</name>
</gene>
<sequence length="469" mass="53032">MSLFQAPYPPYDPTDREGFSYETVLKRWPVILAGIVDTLHRENHNAIVGGNKNPTKVEEGNALIELIGKLKYEMARDKPLEPIPEDKETNVDVYNTELKRLTAEGKGTWFTAPWLYAECYLYRLLRAYFAQTTSWREFDPFRSQKVETFQKSGVSIHKIATSIRELEQEKGKLEADPTNFKILFREMIQMCLWGNATDLSLLTNLSLDDIENLQSVGKDAQAARQSFILKDDQDAVWDQLKNLKDGRVDIVLDNSGFELFTDMVFADFLVTYTPYVSSVVFHPKLIPWFVSDVTPPDFVEIAGLLADEGFLASSNPSDAEKDNLKHLVERWTSYVDSGVFSMSVPQDTRLGGDSDMANFWTTQYPYWDTKIHAPALWNSLHEKSDLVVFKGDLNYRKLTGDIAWPADTPFEEAIGPLAGAFPILSLRTNKADVVVGVPSDVAAKLDASGEKWRVNGKYALISFWPKVQG</sequence>
<name>A0A0D7BWX1_9AGAR</name>
<dbReference type="GO" id="GO:0005634">
    <property type="term" value="C:nucleus"/>
    <property type="evidence" value="ECO:0007669"/>
    <property type="project" value="TreeGrafter"/>
</dbReference>
<evidence type="ECO:0000256" key="7">
    <source>
        <dbReference type="RuleBase" id="RU367030"/>
    </source>
</evidence>
<keyword evidence="10" id="KW-1185">Reference proteome</keyword>
<dbReference type="Proteomes" id="UP000054007">
    <property type="component" value="Unassembled WGS sequence"/>
</dbReference>
<dbReference type="Pfam" id="PF01937">
    <property type="entry name" value="ARMT1-like_dom"/>
    <property type="match status" value="1"/>
</dbReference>